<evidence type="ECO:0000259" key="2">
    <source>
        <dbReference type="SMART" id="SM00899"/>
    </source>
</evidence>
<protein>
    <submittedName>
        <fullName evidence="3">Ferrous iron transport protein A</fullName>
    </submittedName>
</protein>
<dbReference type="InterPro" id="IPR038157">
    <property type="entry name" value="FeoA_core_dom"/>
</dbReference>
<dbReference type="SUPFAM" id="SSF50037">
    <property type="entry name" value="C-terminal domain of transcriptional repressors"/>
    <property type="match status" value="1"/>
</dbReference>
<name>A0A345P308_9GAMM</name>
<keyword evidence="1" id="KW-0408">Iron</keyword>
<reference evidence="3 4" key="1">
    <citation type="submission" date="2018-07" db="EMBL/GenBank/DDBJ databases">
        <title>Genome sequencing of Moraxellaceae gen. HYN0046.</title>
        <authorList>
            <person name="Kim M."/>
            <person name="Yi H."/>
        </authorList>
    </citation>
    <scope>NUCLEOTIDE SEQUENCE [LARGE SCALE GENOMIC DNA]</scope>
    <source>
        <strain evidence="3 4">HYN0046</strain>
    </source>
</reference>
<dbReference type="PANTHER" id="PTHR42954:SF2">
    <property type="entry name" value="FE(2+) TRANSPORT PROTEIN A"/>
    <property type="match status" value="1"/>
</dbReference>
<dbReference type="KEGG" id="mbah:HYN46_01415"/>
<dbReference type="OrthoDB" id="559009at2"/>
<dbReference type="InterPro" id="IPR007167">
    <property type="entry name" value="Fe-transptr_FeoA-like"/>
</dbReference>
<dbReference type="Gene3D" id="2.30.30.90">
    <property type="match status" value="1"/>
</dbReference>
<dbReference type="AlphaFoldDB" id="A0A345P308"/>
<dbReference type="SMART" id="SM00899">
    <property type="entry name" value="FeoA"/>
    <property type="match status" value="1"/>
</dbReference>
<proteinExistence type="predicted"/>
<evidence type="ECO:0000256" key="1">
    <source>
        <dbReference type="ARBA" id="ARBA00023004"/>
    </source>
</evidence>
<organism evidence="3 4">
    <name type="scientific">Aquirhabdus parva</name>
    <dbReference type="NCBI Taxonomy" id="2283318"/>
    <lineage>
        <taxon>Bacteria</taxon>
        <taxon>Pseudomonadati</taxon>
        <taxon>Pseudomonadota</taxon>
        <taxon>Gammaproteobacteria</taxon>
        <taxon>Moraxellales</taxon>
        <taxon>Moraxellaceae</taxon>
        <taxon>Aquirhabdus</taxon>
    </lineage>
</organism>
<dbReference type="PANTHER" id="PTHR42954">
    <property type="entry name" value="FE(2+) TRANSPORT PROTEIN A"/>
    <property type="match status" value="1"/>
</dbReference>
<dbReference type="InterPro" id="IPR052713">
    <property type="entry name" value="FeoA"/>
</dbReference>
<evidence type="ECO:0000313" key="3">
    <source>
        <dbReference type="EMBL" id="AXI01667.1"/>
    </source>
</evidence>
<dbReference type="RefSeq" id="WP_114897777.1">
    <property type="nucleotide sequence ID" value="NZ_CP031222.1"/>
</dbReference>
<dbReference type="Proteomes" id="UP000253940">
    <property type="component" value="Chromosome"/>
</dbReference>
<sequence>MRLSDLSKNTTATITSVEENQAVTNEVIKATTVTNAPMDMIAHRLKELGFVPGERVRLITTAPFGGDPLLVQIGFTRFALRRSEAARVLVEEITE</sequence>
<accession>A0A345P308</accession>
<evidence type="ECO:0000313" key="4">
    <source>
        <dbReference type="Proteomes" id="UP000253940"/>
    </source>
</evidence>
<dbReference type="GO" id="GO:0046914">
    <property type="term" value="F:transition metal ion binding"/>
    <property type="evidence" value="ECO:0007669"/>
    <property type="project" value="InterPro"/>
</dbReference>
<gene>
    <name evidence="3" type="ORF">HYN46_01415</name>
</gene>
<feature type="domain" description="Ferrous iron transporter FeoA-like" evidence="2">
    <location>
        <begin position="1"/>
        <end position="92"/>
    </location>
</feature>
<dbReference type="Pfam" id="PF04023">
    <property type="entry name" value="FeoA"/>
    <property type="match status" value="1"/>
</dbReference>
<dbReference type="InterPro" id="IPR008988">
    <property type="entry name" value="Transcriptional_repressor_C"/>
</dbReference>
<dbReference type="EMBL" id="CP031222">
    <property type="protein sequence ID" value="AXI01667.1"/>
    <property type="molecule type" value="Genomic_DNA"/>
</dbReference>
<keyword evidence="4" id="KW-1185">Reference proteome</keyword>